<evidence type="ECO:0000259" key="1">
    <source>
        <dbReference type="Pfam" id="PF13180"/>
    </source>
</evidence>
<organism evidence="2 3">
    <name type="scientific">Luteolibacter ambystomatis</name>
    <dbReference type="NCBI Taxonomy" id="2824561"/>
    <lineage>
        <taxon>Bacteria</taxon>
        <taxon>Pseudomonadati</taxon>
        <taxon>Verrucomicrobiota</taxon>
        <taxon>Verrucomicrobiia</taxon>
        <taxon>Verrucomicrobiales</taxon>
        <taxon>Verrucomicrobiaceae</taxon>
        <taxon>Luteolibacter</taxon>
    </lineage>
</organism>
<dbReference type="AlphaFoldDB" id="A0A975J301"/>
<name>A0A975J301_9BACT</name>
<keyword evidence="3" id="KW-1185">Reference proteome</keyword>
<proteinExistence type="predicted"/>
<evidence type="ECO:0000313" key="2">
    <source>
        <dbReference type="EMBL" id="QUE53107.1"/>
    </source>
</evidence>
<sequence>MPLLGLIAQTAFAADKTTESRVLYENRIPDGPAILVGEIGVAGKNYPLIIDTGAEATLLADLAAAKPFKEAPGEAQVKRTEFKGRNYFIPEATVGKLKIPAAVTPAYDFSNLRGPMGVDFFGYLGWKALQGRTLQLDHDAGKLRILNGAVPLPGAQATLPVTIEHNTPSFRAPLNGKDHAWLIDTGFNDTFIISSSHFGDLVEAGFVRRTSGGRVARIEGEYQTETGYFLKGSLLGVDLTGLSVTTDPHGYDVVGMLFLKKLNVALSLEPSRFSYSIRKNPPHPISEQLMLGIIFIYDHGQGVVARIKPESNAEKAGFKPGDRVEKIDELGDGPLDCFKLYDLCLKHAGKPVTLRVRRDGQPLTIQLPLTAAVDAWNFDAPQSK</sequence>
<evidence type="ECO:0000313" key="3">
    <source>
        <dbReference type="Proteomes" id="UP000676169"/>
    </source>
</evidence>
<dbReference type="GO" id="GO:0004190">
    <property type="term" value="F:aspartic-type endopeptidase activity"/>
    <property type="evidence" value="ECO:0007669"/>
    <property type="project" value="InterPro"/>
</dbReference>
<dbReference type="EMBL" id="CP073100">
    <property type="protein sequence ID" value="QUE53107.1"/>
    <property type="molecule type" value="Genomic_DNA"/>
</dbReference>
<gene>
    <name evidence="2" type="ORF">KBB96_09465</name>
</gene>
<dbReference type="RefSeq" id="WP_211634451.1">
    <property type="nucleotide sequence ID" value="NZ_CP073100.1"/>
</dbReference>
<dbReference type="InterPro" id="IPR001478">
    <property type="entry name" value="PDZ"/>
</dbReference>
<dbReference type="PROSITE" id="PS00141">
    <property type="entry name" value="ASP_PROTEASE"/>
    <property type="match status" value="1"/>
</dbReference>
<dbReference type="GO" id="GO:0006508">
    <property type="term" value="P:proteolysis"/>
    <property type="evidence" value="ECO:0007669"/>
    <property type="project" value="InterPro"/>
</dbReference>
<dbReference type="InterPro" id="IPR001969">
    <property type="entry name" value="Aspartic_peptidase_AS"/>
</dbReference>
<dbReference type="Pfam" id="PF13180">
    <property type="entry name" value="PDZ_2"/>
    <property type="match status" value="1"/>
</dbReference>
<dbReference type="KEGG" id="lamb:KBB96_09465"/>
<reference evidence="2" key="1">
    <citation type="submission" date="2021-04" db="EMBL/GenBank/DDBJ databases">
        <title>Luteolibacter sp. 32A isolated from the skin of an Anderson's salamander (Ambystoma andersonii).</title>
        <authorList>
            <person name="Spergser J."/>
            <person name="Busse H.-J."/>
        </authorList>
    </citation>
    <scope>NUCLEOTIDE SEQUENCE</scope>
    <source>
        <strain evidence="2">32A</strain>
    </source>
</reference>
<protein>
    <submittedName>
        <fullName evidence="2">PDZ domain-containing protein</fullName>
    </submittedName>
</protein>
<feature type="domain" description="PDZ" evidence="1">
    <location>
        <begin position="291"/>
        <end position="368"/>
    </location>
</feature>
<accession>A0A975J301</accession>
<dbReference type="SUPFAM" id="SSF50156">
    <property type="entry name" value="PDZ domain-like"/>
    <property type="match status" value="1"/>
</dbReference>
<dbReference type="Gene3D" id="2.30.42.10">
    <property type="match status" value="1"/>
</dbReference>
<dbReference type="InterPro" id="IPR036034">
    <property type="entry name" value="PDZ_sf"/>
</dbReference>
<dbReference type="Proteomes" id="UP000676169">
    <property type="component" value="Chromosome"/>
</dbReference>